<accession>A0AA94F264</accession>
<dbReference type="PANTHER" id="PTHR32305">
    <property type="match status" value="1"/>
</dbReference>
<protein>
    <submittedName>
        <fullName evidence="2">RHS repeat-associated core domain-containing protein</fullName>
    </submittedName>
</protein>
<dbReference type="PANTHER" id="PTHR32305:SF15">
    <property type="entry name" value="PROTEIN RHSA-RELATED"/>
    <property type="match status" value="1"/>
</dbReference>
<sequence>MKYYPFGSLIPNRHGSTDSYRYGFNGMEKDDELKGEGNSYDFGARMLDPRVGRWFAPDKLEGQYPSYSTYNYTLNNPIYFIDPNGKGPFDWYKNKYGNYVYDKNVKSQADVGDKGTYKGDVVVLNQQTSNGQWMNTFQLNADGSVVDSFGKNYMDNFGEFTIGSSGVKVINEHTFEEKWEEYVTDNLYRASDWIHSIESDKLFKSSNTGIKIGFEFNKYSWESQVGIYSSSENSAGFYNTNEFAINGKLSTDGFNISNYVPTPTLQFIAKLNTTNPFEPSKFVNENKVKSTASGKIPGMPFHVTYEFEGNITTGTVNQSIGVDAGIGSGNKIENGVSNTTSNTNVTKEAKFD</sequence>
<dbReference type="InterPro" id="IPR050708">
    <property type="entry name" value="T6SS_VgrG/RHS"/>
</dbReference>
<dbReference type="EMBL" id="RWGX01000001">
    <property type="protein sequence ID" value="RVU89521.1"/>
    <property type="molecule type" value="Genomic_DNA"/>
</dbReference>
<organism evidence="2">
    <name type="scientific">Flavobacterium columnare</name>
    <dbReference type="NCBI Taxonomy" id="996"/>
    <lineage>
        <taxon>Bacteria</taxon>
        <taxon>Pseudomonadati</taxon>
        <taxon>Bacteroidota</taxon>
        <taxon>Flavobacteriia</taxon>
        <taxon>Flavobacteriales</taxon>
        <taxon>Flavobacteriaceae</taxon>
        <taxon>Flavobacterium</taxon>
    </lineage>
</organism>
<name>A0AA94F264_9FLAO</name>
<reference evidence="2" key="1">
    <citation type="submission" date="2018-12" db="EMBL/GenBank/DDBJ databases">
        <title>Draft genome sequence of Flaovobacterium columnare BGFS27 isolated from channel catfish in Alabama.</title>
        <authorList>
            <person name="Cai W."/>
            <person name="Arias C."/>
        </authorList>
    </citation>
    <scope>NUCLEOTIDE SEQUENCE [LARGE SCALE GENOMIC DNA]</scope>
    <source>
        <strain evidence="2">BGFS27</strain>
    </source>
</reference>
<evidence type="ECO:0000313" key="1">
    <source>
        <dbReference type="EMBL" id="RVU89515.1"/>
    </source>
</evidence>
<dbReference type="RefSeq" id="WP_127821585.1">
    <property type="nucleotide sequence ID" value="NZ_RWGX02000013.1"/>
</dbReference>
<comment type="caution">
    <text evidence="2">The sequence shown here is derived from an EMBL/GenBank/DDBJ whole genome shotgun (WGS) entry which is preliminary data.</text>
</comment>
<dbReference type="NCBIfam" id="TIGR03696">
    <property type="entry name" value="Rhs_assc_core"/>
    <property type="match status" value="1"/>
</dbReference>
<dbReference type="InterPro" id="IPR022385">
    <property type="entry name" value="Rhs_assc_core"/>
</dbReference>
<dbReference type="AlphaFoldDB" id="A0AA94F264"/>
<evidence type="ECO:0000313" key="2">
    <source>
        <dbReference type="EMBL" id="RVU89521.1"/>
    </source>
</evidence>
<gene>
    <name evidence="1" type="ORF">EJB19_00075</name>
    <name evidence="2" type="ORF">EJB19_00105</name>
</gene>
<dbReference type="Gene3D" id="2.180.10.10">
    <property type="entry name" value="RHS repeat-associated core"/>
    <property type="match status" value="1"/>
</dbReference>
<dbReference type="EMBL" id="RWGX01000001">
    <property type="protein sequence ID" value="RVU89515.1"/>
    <property type="molecule type" value="Genomic_DNA"/>
</dbReference>
<proteinExistence type="predicted"/>